<dbReference type="GO" id="GO:0000155">
    <property type="term" value="F:phosphorelay sensor kinase activity"/>
    <property type="evidence" value="ECO:0007669"/>
    <property type="project" value="InterPro"/>
</dbReference>
<evidence type="ECO:0000256" key="3">
    <source>
        <dbReference type="ARBA" id="ARBA00022553"/>
    </source>
</evidence>
<organism evidence="5 6">
    <name type="scientific">Leptospira ryugenii</name>
    <dbReference type="NCBI Taxonomy" id="1917863"/>
    <lineage>
        <taxon>Bacteria</taxon>
        <taxon>Pseudomonadati</taxon>
        <taxon>Spirochaetota</taxon>
        <taxon>Spirochaetia</taxon>
        <taxon>Leptospirales</taxon>
        <taxon>Leptospiraceae</taxon>
        <taxon>Leptospira</taxon>
    </lineage>
</organism>
<dbReference type="Pfam" id="PF13188">
    <property type="entry name" value="PAS_8"/>
    <property type="match status" value="1"/>
</dbReference>
<dbReference type="PANTHER" id="PTHR43065">
    <property type="entry name" value="SENSOR HISTIDINE KINASE"/>
    <property type="match status" value="1"/>
</dbReference>
<dbReference type="Gene3D" id="1.10.287.130">
    <property type="match status" value="1"/>
</dbReference>
<dbReference type="EMBL" id="BFBB01000005">
    <property type="protein sequence ID" value="GBF50643.1"/>
    <property type="molecule type" value="Genomic_DNA"/>
</dbReference>
<keyword evidence="6" id="KW-1185">Reference proteome</keyword>
<dbReference type="CDD" id="cd00082">
    <property type="entry name" value="HisKA"/>
    <property type="match status" value="1"/>
</dbReference>
<dbReference type="SUPFAM" id="SSF55874">
    <property type="entry name" value="ATPase domain of HSP90 chaperone/DNA topoisomerase II/histidine kinase"/>
    <property type="match status" value="1"/>
</dbReference>
<dbReference type="InterPro" id="IPR036890">
    <property type="entry name" value="HATPase_C_sf"/>
</dbReference>
<sequence length="669" mass="76393">MGIQEHNEPASVILEWIIQSKYLPEGEILKLALESAVRMTESSVGYIHLLDENHIAQEFYTGSEEDFRNTHFTTHESISVFEKAEIRLVLGVGNKAVPYDESDKKVLVFVGNEVWQIIFRKRMEEDLRRREEQLHDAQDLAQIASWEFDLSKQKFTYSPQFPKILNVDPNTIPDGRHMLFARIPANDSQLRKHIEEMFLGHLLDGENEISIEMLGKEHHLHLRYKTLKDEDHIPNFVYGTIQDVTEQKKSELKIQHSEWNLRSIIECSPNGILILKGRKIQFANRASAKLLETHLFDLLDKDIARVIPVSELKSFRDFLSELEEASSLGRLLERNVRLKSGKKRWLGIWTIEIMYDGDVANLVHLIDLSRQKEQELQLLQSEKLATIGQLAAGVAHEINNPVAFIRSNLECMVQYQKSLETFFDLFLKLQNTKETPEFVKLWNELKAVYSENDMEQILSDMRSLASESLEGAKRVSEIVLEIKSFAHVEKEEGPDDFIINDVVRSSLNWIWNKIKYDCDVNLKLAPNLPTVQGRSQQIGQVLLNVLLNAAHAIEERKRKDPVFATSSGKPGKIEIETSIVKSAFDSGADGILITIEDNGIGIPKEVANQIFDPFFTTKEVGEGTGLGLSISVDIIKKQGGRIFVESDPYKFTKFSIMLVTKSEKVVNKE</sequence>
<evidence type="ECO:0000313" key="6">
    <source>
        <dbReference type="Proteomes" id="UP000245133"/>
    </source>
</evidence>
<evidence type="ECO:0000313" key="5">
    <source>
        <dbReference type="EMBL" id="GBF50643.1"/>
    </source>
</evidence>
<evidence type="ECO:0000256" key="1">
    <source>
        <dbReference type="ARBA" id="ARBA00000085"/>
    </source>
</evidence>
<dbReference type="Gene3D" id="3.30.450.20">
    <property type="entry name" value="PAS domain"/>
    <property type="match status" value="2"/>
</dbReference>
<dbReference type="InterPro" id="IPR004358">
    <property type="entry name" value="Sig_transdc_His_kin-like_C"/>
</dbReference>
<dbReference type="PANTHER" id="PTHR43065:SF50">
    <property type="entry name" value="HISTIDINE KINASE"/>
    <property type="match status" value="1"/>
</dbReference>
<protein>
    <recommendedName>
        <fullName evidence="2">histidine kinase</fullName>
        <ecNumber evidence="2">2.7.13.3</ecNumber>
    </recommendedName>
</protein>
<dbReference type="SMART" id="SM00387">
    <property type="entry name" value="HATPase_c"/>
    <property type="match status" value="1"/>
</dbReference>
<dbReference type="RefSeq" id="WP_167836986.1">
    <property type="nucleotide sequence ID" value="NZ_BFBB01000005.1"/>
</dbReference>
<dbReference type="InterPro" id="IPR035965">
    <property type="entry name" value="PAS-like_dom_sf"/>
</dbReference>
<feature type="domain" description="Histidine kinase" evidence="4">
    <location>
        <begin position="393"/>
        <end position="662"/>
    </location>
</feature>
<dbReference type="Gene3D" id="3.30.565.10">
    <property type="entry name" value="Histidine kinase-like ATPase, C-terminal domain"/>
    <property type="match status" value="1"/>
</dbReference>
<comment type="caution">
    <text evidence="5">The sequence shown here is derived from an EMBL/GenBank/DDBJ whole genome shotgun (WGS) entry which is preliminary data.</text>
</comment>
<dbReference type="InterPro" id="IPR036097">
    <property type="entry name" value="HisK_dim/P_sf"/>
</dbReference>
<dbReference type="Proteomes" id="UP000245133">
    <property type="component" value="Unassembled WGS sequence"/>
</dbReference>
<keyword evidence="3" id="KW-0597">Phosphoprotein</keyword>
<dbReference type="EC" id="2.7.13.3" evidence="2"/>
<dbReference type="InterPro" id="IPR000014">
    <property type="entry name" value="PAS"/>
</dbReference>
<dbReference type="InterPro" id="IPR003661">
    <property type="entry name" value="HisK_dim/P_dom"/>
</dbReference>
<gene>
    <name evidence="5" type="ORF">LPTSP4_21690</name>
</gene>
<dbReference type="PROSITE" id="PS50109">
    <property type="entry name" value="HIS_KIN"/>
    <property type="match status" value="1"/>
</dbReference>
<reference evidence="5 6" key="1">
    <citation type="submission" date="2018-02" db="EMBL/GenBank/DDBJ databases">
        <title>Novel Leptospira species isolated from soil and water in Japan.</title>
        <authorList>
            <person name="Nakao R."/>
            <person name="Masuzawa T."/>
        </authorList>
    </citation>
    <scope>NUCLEOTIDE SEQUENCE [LARGE SCALE GENOMIC DNA]</scope>
    <source>
        <strain evidence="5 6">YH101</strain>
    </source>
</reference>
<dbReference type="Pfam" id="PF02518">
    <property type="entry name" value="HATPase_c"/>
    <property type="match status" value="1"/>
</dbReference>
<dbReference type="AlphaFoldDB" id="A0A2P2E182"/>
<dbReference type="SUPFAM" id="SSF47384">
    <property type="entry name" value="Homodimeric domain of signal transducing histidine kinase"/>
    <property type="match status" value="1"/>
</dbReference>
<comment type="catalytic activity">
    <reaction evidence="1">
        <text>ATP + protein L-histidine = ADP + protein N-phospho-L-histidine.</text>
        <dbReference type="EC" id="2.7.13.3"/>
    </reaction>
</comment>
<evidence type="ECO:0000256" key="2">
    <source>
        <dbReference type="ARBA" id="ARBA00012438"/>
    </source>
</evidence>
<evidence type="ECO:0000259" key="4">
    <source>
        <dbReference type="PROSITE" id="PS50109"/>
    </source>
</evidence>
<dbReference type="SUPFAM" id="SSF55785">
    <property type="entry name" value="PYP-like sensor domain (PAS domain)"/>
    <property type="match status" value="2"/>
</dbReference>
<dbReference type="InterPro" id="IPR003594">
    <property type="entry name" value="HATPase_dom"/>
</dbReference>
<accession>A0A2P2E182</accession>
<dbReference type="PRINTS" id="PR00344">
    <property type="entry name" value="BCTRLSENSOR"/>
</dbReference>
<dbReference type="InterPro" id="IPR005467">
    <property type="entry name" value="His_kinase_dom"/>
</dbReference>
<proteinExistence type="predicted"/>
<name>A0A2P2E182_9LEPT</name>